<reference evidence="1 2" key="1">
    <citation type="submission" date="2017-07" db="EMBL/GenBank/DDBJ databases">
        <title>The genome sequence of Paludifilum halophilum highlights mechanisms for microbial adaptation to high salt environemnts.</title>
        <authorList>
            <person name="Belbahri L."/>
        </authorList>
    </citation>
    <scope>NUCLEOTIDE SEQUENCE [LARGE SCALE GENOMIC DNA]</scope>
    <source>
        <strain evidence="1 2">DSM 102817</strain>
    </source>
</reference>
<dbReference type="Pfam" id="PF08665">
    <property type="entry name" value="PglZ"/>
    <property type="match status" value="1"/>
</dbReference>
<dbReference type="Proteomes" id="UP000215459">
    <property type="component" value="Unassembled WGS sequence"/>
</dbReference>
<proteinExistence type="predicted"/>
<dbReference type="AlphaFoldDB" id="A0A235B626"/>
<organism evidence="1 2">
    <name type="scientific">Paludifilum halophilum</name>
    <dbReference type="NCBI Taxonomy" id="1642702"/>
    <lineage>
        <taxon>Bacteria</taxon>
        <taxon>Bacillati</taxon>
        <taxon>Bacillota</taxon>
        <taxon>Bacilli</taxon>
        <taxon>Bacillales</taxon>
        <taxon>Thermoactinomycetaceae</taxon>
        <taxon>Paludifilum</taxon>
    </lineage>
</organism>
<dbReference type="InterPro" id="IPR014060">
    <property type="entry name" value="PglZ"/>
</dbReference>
<dbReference type="RefSeq" id="WP_094264424.1">
    <property type="nucleotide sequence ID" value="NZ_NOWF01000005.1"/>
</dbReference>
<dbReference type="NCBIfam" id="TIGR02687">
    <property type="entry name" value="BREX-1 system phosphatase PglZ type A"/>
    <property type="match status" value="1"/>
</dbReference>
<keyword evidence="2" id="KW-1185">Reference proteome</keyword>
<name>A0A235B626_9BACL</name>
<sequence>MERNKEMGKRVEAKLKLTAKLLELFEKEKARSPGNRAVVFWYDEDGEGRDLEEIRPTLEEQGIRVWELTQLNAFRTKYKVEVEEQETSFLLYAPFVKPPDHKNLLLDIFLYSTEFKTDEIALLAEELGLDATLARPFLQRYRVFFREKQRKEKFRRFLPLQGDERDWKAAVFAVLTQAKSTEPTDLVRSVLERGLDEEKNQALTQIRKFAHADDFYDWLYAHFGLVGTDSPTLREVFATLVQCHAVTCTPELEKHFPSFHTRMPNTCYVFLEDWLREESGRTLLRPLLKQLEAEWGLGERLRQLPPDQVADCRTFQVADTILIEYLNEMLLHHGVTGRKLHEIIDKRLNTPWAREPRIRSVYQFFTHALAMVLFSEEERRDHHRMTVRDWLKAYSEHDYKVDQIYRKMMWIYRQAGMPEVLKEISDWLTQWYEDEFLHKWGAYTDGLMSEKLTAQWPVEGVLQQSRFFRDRIAPLVNRSPKRIFVILSDALRFEAGAELSDKLGRRLNAEVSLEPMQAALPSCTQLGMAALLPGEVTDIDDQGTVFVEGIPAKGMKNREKILQKAVPESAVFRLDDFIHLGKEKGLKAIKGKRVIYLYHNRIDATGDHQVTENYTFDDVHQAVEELTRVVGKLTGTFGAKRIFITADHGFLYQQTAVQADRLAERVAGSVIEQHRRYAIGRDLVVPPGVQRVSLDYLNLELEAAVPKGLNRFKSGGGMKFVHGGPMPQEAVVPVIQYREIHGQARKKEEQRIDVRVAMRSKVITHYRFNVLFFQEQKVSQDLRPRHLRVALYLEDDRISNEVNLVFDSEQEAPERHQEVSFTLIEGRYPVGEACMLRMEDVTGTKTELYGEEPFELRVYDI</sequence>
<protein>
    <submittedName>
        <fullName evidence="1">TIGR02687 family protein</fullName>
    </submittedName>
</protein>
<dbReference type="EMBL" id="NOWF01000005">
    <property type="protein sequence ID" value="OYD07754.1"/>
    <property type="molecule type" value="Genomic_DNA"/>
</dbReference>
<dbReference type="OrthoDB" id="9769734at2"/>
<gene>
    <name evidence="1" type="ORF">CHM34_09795</name>
</gene>
<comment type="caution">
    <text evidence="1">The sequence shown here is derived from an EMBL/GenBank/DDBJ whole genome shotgun (WGS) entry which is preliminary data.</text>
</comment>
<evidence type="ECO:0000313" key="1">
    <source>
        <dbReference type="EMBL" id="OYD07754.1"/>
    </source>
</evidence>
<accession>A0A235B626</accession>
<evidence type="ECO:0000313" key="2">
    <source>
        <dbReference type="Proteomes" id="UP000215459"/>
    </source>
</evidence>